<evidence type="ECO:0000313" key="2">
    <source>
        <dbReference type="Proteomes" id="UP000504636"/>
    </source>
</evidence>
<dbReference type="EMBL" id="MU003696">
    <property type="protein sequence ID" value="KAF2813232.1"/>
    <property type="molecule type" value="Genomic_DNA"/>
</dbReference>
<dbReference type="Proteomes" id="UP000504636">
    <property type="component" value="Unplaced"/>
</dbReference>
<dbReference type="OrthoDB" id="3546598at2759"/>
<organism evidence="1">
    <name type="scientific">Mytilinidion resinicola</name>
    <dbReference type="NCBI Taxonomy" id="574789"/>
    <lineage>
        <taxon>Eukaryota</taxon>
        <taxon>Fungi</taxon>
        <taxon>Dikarya</taxon>
        <taxon>Ascomycota</taxon>
        <taxon>Pezizomycotina</taxon>
        <taxon>Dothideomycetes</taxon>
        <taxon>Pleosporomycetidae</taxon>
        <taxon>Mytilinidiales</taxon>
        <taxon>Mytilinidiaceae</taxon>
        <taxon>Mytilinidion</taxon>
    </lineage>
</organism>
<proteinExistence type="predicted"/>
<dbReference type="AlphaFoldDB" id="A0A6A6YWB0"/>
<dbReference type="RefSeq" id="XP_033580196.1">
    <property type="nucleotide sequence ID" value="XM_033713695.1"/>
</dbReference>
<protein>
    <recommendedName>
        <fullName evidence="4">DEAD/DEAH box helicase domain-containing protein</fullName>
    </recommendedName>
</protein>
<gene>
    <name evidence="1 3" type="ORF">BDZ99DRAFT_251851</name>
</gene>
<evidence type="ECO:0008006" key="4">
    <source>
        <dbReference type="Google" id="ProtNLM"/>
    </source>
</evidence>
<reference evidence="3" key="3">
    <citation type="submission" date="2025-04" db="UniProtKB">
        <authorList>
            <consortium name="RefSeq"/>
        </authorList>
    </citation>
    <scope>IDENTIFICATION</scope>
    <source>
        <strain evidence="3">CBS 304.34</strain>
    </source>
</reference>
<keyword evidence="2" id="KW-1185">Reference proteome</keyword>
<evidence type="ECO:0000313" key="3">
    <source>
        <dbReference type="RefSeq" id="XP_033580196.1"/>
    </source>
</evidence>
<dbReference type="GeneID" id="54454588"/>
<accession>A0A6A6YWB0</accession>
<name>A0A6A6YWB0_9PEZI</name>
<reference evidence="3" key="2">
    <citation type="submission" date="2020-04" db="EMBL/GenBank/DDBJ databases">
        <authorList>
            <consortium name="NCBI Genome Project"/>
        </authorList>
    </citation>
    <scope>NUCLEOTIDE SEQUENCE</scope>
    <source>
        <strain evidence="3">CBS 304.34</strain>
    </source>
</reference>
<evidence type="ECO:0000313" key="1">
    <source>
        <dbReference type="EMBL" id="KAF2813232.1"/>
    </source>
</evidence>
<reference evidence="1 3" key="1">
    <citation type="journal article" date="2020" name="Stud. Mycol.">
        <title>101 Dothideomycetes genomes: a test case for predicting lifestyles and emergence of pathogens.</title>
        <authorList>
            <person name="Haridas S."/>
            <person name="Albert R."/>
            <person name="Binder M."/>
            <person name="Bloem J."/>
            <person name="Labutti K."/>
            <person name="Salamov A."/>
            <person name="Andreopoulos B."/>
            <person name="Baker S."/>
            <person name="Barry K."/>
            <person name="Bills G."/>
            <person name="Bluhm B."/>
            <person name="Cannon C."/>
            <person name="Castanera R."/>
            <person name="Culley D."/>
            <person name="Daum C."/>
            <person name="Ezra D."/>
            <person name="Gonzalez J."/>
            <person name="Henrissat B."/>
            <person name="Kuo A."/>
            <person name="Liang C."/>
            <person name="Lipzen A."/>
            <person name="Lutzoni F."/>
            <person name="Magnuson J."/>
            <person name="Mondo S."/>
            <person name="Nolan M."/>
            <person name="Ohm R."/>
            <person name="Pangilinan J."/>
            <person name="Park H.-J."/>
            <person name="Ramirez L."/>
            <person name="Alfaro M."/>
            <person name="Sun H."/>
            <person name="Tritt A."/>
            <person name="Yoshinaga Y."/>
            <person name="Zwiers L.-H."/>
            <person name="Turgeon B."/>
            <person name="Goodwin S."/>
            <person name="Spatafora J."/>
            <person name="Crous P."/>
            <person name="Grigoriev I."/>
        </authorList>
    </citation>
    <scope>NUCLEOTIDE SEQUENCE</scope>
    <source>
        <strain evidence="1 3">CBS 304.34</strain>
    </source>
</reference>
<sequence>MLDASKRGQMRRKSETDLLAVARRLYNAPDLQFRVPGQRNGVLPIMGPQPAEQVVLVIGTGSGKTLVVMIGAQVNLQLRRPLRSTQLSAGQLFASISN</sequence>